<evidence type="ECO:0000313" key="1">
    <source>
        <dbReference type="EMBL" id="MFD1718165.1"/>
    </source>
</evidence>
<protein>
    <submittedName>
        <fullName evidence="1">DUF1048 domain-containing protein</fullName>
    </submittedName>
</protein>
<dbReference type="Proteomes" id="UP001597277">
    <property type="component" value="Unassembled WGS sequence"/>
</dbReference>
<keyword evidence="2" id="KW-1185">Reference proteome</keyword>
<name>A0ABW4L692_9MICO</name>
<gene>
    <name evidence="1" type="ORF">ACFSE6_09980</name>
</gene>
<accession>A0ABW4L692</accession>
<evidence type="ECO:0000313" key="2">
    <source>
        <dbReference type="Proteomes" id="UP001597277"/>
    </source>
</evidence>
<proteinExistence type="predicted"/>
<dbReference type="EMBL" id="JBHUEE010000004">
    <property type="protein sequence ID" value="MFD1718165.1"/>
    <property type="molecule type" value="Genomic_DNA"/>
</dbReference>
<dbReference type="SUPFAM" id="SSF158560">
    <property type="entry name" value="BH3980-like"/>
    <property type="match status" value="1"/>
</dbReference>
<reference evidence="2" key="1">
    <citation type="journal article" date="2019" name="Int. J. Syst. Evol. Microbiol.">
        <title>The Global Catalogue of Microorganisms (GCM) 10K type strain sequencing project: providing services to taxonomists for standard genome sequencing and annotation.</title>
        <authorList>
            <consortium name="The Broad Institute Genomics Platform"/>
            <consortium name="The Broad Institute Genome Sequencing Center for Infectious Disease"/>
            <person name="Wu L."/>
            <person name="Ma J."/>
        </authorList>
    </citation>
    <scope>NUCLEOTIDE SEQUENCE [LARGE SCALE GENOMIC DNA]</scope>
    <source>
        <strain evidence="2">JCM 17130</strain>
    </source>
</reference>
<dbReference type="Gene3D" id="1.10.1900.10">
    <property type="entry name" value="c-terminal domain of poly(a) binding protein"/>
    <property type="match status" value="1"/>
</dbReference>
<dbReference type="InterPro" id="IPR008316">
    <property type="entry name" value="UCP029876"/>
</dbReference>
<comment type="caution">
    <text evidence="1">The sequence shown here is derived from an EMBL/GenBank/DDBJ whole genome shotgun (WGS) entry which is preliminary data.</text>
</comment>
<organism evidence="1 2">
    <name type="scientific">Georgenia deserti</name>
    <dbReference type="NCBI Taxonomy" id="2093781"/>
    <lineage>
        <taxon>Bacteria</taxon>
        <taxon>Bacillati</taxon>
        <taxon>Actinomycetota</taxon>
        <taxon>Actinomycetes</taxon>
        <taxon>Micrococcales</taxon>
        <taxon>Bogoriellaceae</taxon>
        <taxon>Georgenia</taxon>
    </lineage>
</organism>
<sequence length="130" mass="14639">MAKWYELVTGSLEEKKRYKDLKARQKALPDGYRTAAEGLSRYLMYAGGIDKSDVLLAMLEDLVELFEHSAAAGTPVPEIVGEDPVEFAEDFLTNYDDGRWINKERARLAEAVERATAENRAAGEKPEDER</sequence>
<dbReference type="RefSeq" id="WP_388005893.1">
    <property type="nucleotide sequence ID" value="NZ_JBHUEE010000004.1"/>
</dbReference>
<dbReference type="Pfam" id="PF06304">
    <property type="entry name" value="DUF1048"/>
    <property type="match status" value="1"/>
</dbReference>